<dbReference type="SUPFAM" id="SSF89447">
    <property type="entry name" value="AbrB/MazE/MraZ-like"/>
    <property type="match status" value="1"/>
</dbReference>
<sequence>MTQKIVRVGNSAAITIPSKFLKNTNLKIGDEVYVEEDSDLKVMIVKPKQARDVMSLTPEFRNWFETFMKENKETLEEMAKM</sequence>
<evidence type="ECO:0000259" key="2">
    <source>
        <dbReference type="PROSITE" id="PS51740"/>
    </source>
</evidence>
<dbReference type="SMART" id="SM00966">
    <property type="entry name" value="SpoVT_AbrB"/>
    <property type="match status" value="1"/>
</dbReference>
<dbReference type="PROSITE" id="PS51740">
    <property type="entry name" value="SPOVT_ABRB"/>
    <property type="match status" value="1"/>
</dbReference>
<organism evidence="3 4">
    <name type="scientific">Candidatus Roizmanbacteria bacterium RIFCSPHIGHO2_01_FULL_39_12b</name>
    <dbReference type="NCBI Taxonomy" id="1802030"/>
    <lineage>
        <taxon>Bacteria</taxon>
        <taxon>Candidatus Roizmaniibacteriota</taxon>
    </lineage>
</organism>
<comment type="caution">
    <text evidence="3">The sequence shown here is derived from an EMBL/GenBank/DDBJ whole genome shotgun (WGS) entry which is preliminary data.</text>
</comment>
<proteinExistence type="predicted"/>
<accession>A0A1F7GDN9</accession>
<name>A0A1F7GDN9_9BACT</name>
<dbReference type="Pfam" id="PF04014">
    <property type="entry name" value="MazE_antitoxin"/>
    <property type="match status" value="1"/>
</dbReference>
<evidence type="ECO:0000313" key="3">
    <source>
        <dbReference type="EMBL" id="OGK16722.1"/>
    </source>
</evidence>
<gene>
    <name evidence="3" type="ORF">A2690_04855</name>
</gene>
<dbReference type="Proteomes" id="UP000178372">
    <property type="component" value="Unassembled WGS sequence"/>
</dbReference>
<dbReference type="EMBL" id="MFZF01000012">
    <property type="protein sequence ID" value="OGK16722.1"/>
    <property type="molecule type" value="Genomic_DNA"/>
</dbReference>
<evidence type="ECO:0000256" key="1">
    <source>
        <dbReference type="PROSITE-ProRule" id="PRU01076"/>
    </source>
</evidence>
<dbReference type="GO" id="GO:0003677">
    <property type="term" value="F:DNA binding"/>
    <property type="evidence" value="ECO:0007669"/>
    <property type="project" value="UniProtKB-UniRule"/>
</dbReference>
<dbReference type="InterPro" id="IPR007159">
    <property type="entry name" value="SpoVT-AbrB_dom"/>
</dbReference>
<evidence type="ECO:0000313" key="4">
    <source>
        <dbReference type="Proteomes" id="UP000178372"/>
    </source>
</evidence>
<dbReference type="Gene3D" id="2.10.260.10">
    <property type="match status" value="1"/>
</dbReference>
<reference evidence="3 4" key="1">
    <citation type="journal article" date="2016" name="Nat. Commun.">
        <title>Thousands of microbial genomes shed light on interconnected biogeochemical processes in an aquifer system.</title>
        <authorList>
            <person name="Anantharaman K."/>
            <person name="Brown C.T."/>
            <person name="Hug L.A."/>
            <person name="Sharon I."/>
            <person name="Castelle C.J."/>
            <person name="Probst A.J."/>
            <person name="Thomas B.C."/>
            <person name="Singh A."/>
            <person name="Wilkins M.J."/>
            <person name="Karaoz U."/>
            <person name="Brodie E.L."/>
            <person name="Williams K.H."/>
            <person name="Hubbard S.S."/>
            <person name="Banfield J.F."/>
        </authorList>
    </citation>
    <scope>NUCLEOTIDE SEQUENCE [LARGE SCALE GENOMIC DNA]</scope>
</reference>
<protein>
    <recommendedName>
        <fullName evidence="2">SpoVT-AbrB domain-containing protein</fullName>
    </recommendedName>
</protein>
<dbReference type="InterPro" id="IPR037914">
    <property type="entry name" value="SpoVT-AbrB_sf"/>
</dbReference>
<feature type="domain" description="SpoVT-AbrB" evidence="2">
    <location>
        <begin position="3"/>
        <end position="50"/>
    </location>
</feature>
<keyword evidence="1" id="KW-0238">DNA-binding</keyword>
<dbReference type="AlphaFoldDB" id="A0A1F7GDN9"/>